<sequence length="731" mass="81745">MAIPGYRILRKIRQGGMSTVYLAVQKSVDREVAIKVMSPSLNNDPSFGSRFYREAKIVGKLSHPNIISIYDVGSYKHYNYIAMDYLPGAPLQDTLKSKGVSPQQAVTIVREMAAALHYAHQQGFIHRDIKPDNILFREDGSSVLCDFGIAKSTKTNMNMTNIGSVLGTPHYMSPEQAQGKNIDGRSDLYSLGIVFFEMLTGHPPFTSEDPIAVAVKHMTSPVPKLPGALKIFQPIINRMLAKKPAARYQNGKEIIDALDALQPKLNRTHYTQHTQHSTLQVLNLVQALFSALTTAASLSFQRLLLSRKQFSPSTVQLDQQELEQIDDFILKNKESAIRSRIITKPISKINRAWFYIPALLAATIMGGFIYLNDYQPETLHDYAQRLDNLQHSLQKPAITLPQLPANQPAPAIVSESIVRDKAPEQYITAKKYPLTIKTEPQQAKVRILNIKPAYRDGIELEQGKYHIEVSAEDYHSQEFWVSISKQGLTESVRLEPTRRLLPAGSIIKDSLSDGSPAPTMVVIPKGQLTIKGQPAYTLTVDKPLAMSSTEVTFSDYDKFTAATGQQPAKDYQWGRGRRPVVGVSWQDAQDYAHWLSEETGQHYRLPKQQEWEYAHRANSTSAYWWGEKAKRGAANCRRGCNSEWSKLFSSSTAPVASYPANPYGLYDTAGNVAEWLADCAERDKTSQRCLLALTAGGSHDSSLKYLQSHMRKKTDATVRSEAIGFRLVLEL</sequence>
<dbReference type="FunFam" id="1.10.510.10:FF:000021">
    <property type="entry name" value="Serine/threonine protein kinase"/>
    <property type="match status" value="1"/>
</dbReference>
<dbReference type="PROSITE" id="PS00108">
    <property type="entry name" value="PROTEIN_KINASE_ST"/>
    <property type="match status" value="1"/>
</dbReference>
<dbReference type="Gene3D" id="3.90.1580.10">
    <property type="entry name" value="paralog of FGE (formylglycine-generating enzyme)"/>
    <property type="match status" value="1"/>
</dbReference>
<proteinExistence type="predicted"/>
<dbReference type="InterPro" id="IPR000719">
    <property type="entry name" value="Prot_kinase_dom"/>
</dbReference>
<dbReference type="InterPro" id="IPR042095">
    <property type="entry name" value="SUMF_sf"/>
</dbReference>
<gene>
    <name evidence="8" type="ORF">O0V09_07325</name>
</gene>
<evidence type="ECO:0000313" key="8">
    <source>
        <dbReference type="EMBL" id="MCZ0865006.1"/>
    </source>
</evidence>
<evidence type="ECO:0000256" key="1">
    <source>
        <dbReference type="ARBA" id="ARBA00012513"/>
    </source>
</evidence>
<dbReference type="PROSITE" id="PS50011">
    <property type="entry name" value="PROTEIN_KINASE_DOM"/>
    <property type="match status" value="1"/>
</dbReference>
<comment type="caution">
    <text evidence="8">The sequence shown here is derived from an EMBL/GenBank/DDBJ whole genome shotgun (WGS) entry which is preliminary data.</text>
</comment>
<feature type="domain" description="Protein kinase" evidence="7">
    <location>
        <begin position="6"/>
        <end position="265"/>
    </location>
</feature>
<keyword evidence="6" id="KW-0067">ATP-binding</keyword>
<dbReference type="SMART" id="SM00220">
    <property type="entry name" value="S_TKc"/>
    <property type="match status" value="1"/>
</dbReference>
<dbReference type="Gene3D" id="3.30.200.20">
    <property type="entry name" value="Phosphorylase Kinase, domain 1"/>
    <property type="match status" value="1"/>
</dbReference>
<dbReference type="Proteomes" id="UP001069090">
    <property type="component" value="Unassembled WGS sequence"/>
</dbReference>
<dbReference type="PANTHER" id="PTHR43289">
    <property type="entry name" value="MITOGEN-ACTIVATED PROTEIN KINASE KINASE KINASE 20-RELATED"/>
    <property type="match status" value="1"/>
</dbReference>
<protein>
    <recommendedName>
        <fullName evidence="1">non-specific serine/threonine protein kinase</fullName>
        <ecNumber evidence="1">2.7.11.1</ecNumber>
    </recommendedName>
</protein>
<keyword evidence="5 8" id="KW-0418">Kinase</keyword>
<dbReference type="SUPFAM" id="SSF56112">
    <property type="entry name" value="Protein kinase-like (PK-like)"/>
    <property type="match status" value="1"/>
</dbReference>
<dbReference type="CDD" id="cd14014">
    <property type="entry name" value="STKc_PknB_like"/>
    <property type="match status" value="1"/>
</dbReference>
<dbReference type="InterPro" id="IPR008271">
    <property type="entry name" value="Ser/Thr_kinase_AS"/>
</dbReference>
<reference evidence="8 9" key="1">
    <citation type="submission" date="2022-12" db="EMBL/GenBank/DDBJ databases">
        <title>Dasania phycosphaerae sp. nov., isolated from particulate material of the south coast of Korea.</title>
        <authorList>
            <person name="Jiang Y."/>
        </authorList>
    </citation>
    <scope>NUCLEOTIDE SEQUENCE [LARGE SCALE GENOMIC DNA]</scope>
    <source>
        <strain evidence="8 9">GY-19</strain>
    </source>
</reference>
<dbReference type="InterPro" id="IPR011009">
    <property type="entry name" value="Kinase-like_dom_sf"/>
</dbReference>
<organism evidence="8 9">
    <name type="scientific">Dasania phycosphaerae</name>
    <dbReference type="NCBI Taxonomy" id="2950436"/>
    <lineage>
        <taxon>Bacteria</taxon>
        <taxon>Pseudomonadati</taxon>
        <taxon>Pseudomonadota</taxon>
        <taxon>Gammaproteobacteria</taxon>
        <taxon>Cellvibrionales</taxon>
        <taxon>Spongiibacteraceae</taxon>
        <taxon>Dasania</taxon>
    </lineage>
</organism>
<dbReference type="RefSeq" id="WP_258331160.1">
    <property type="nucleotide sequence ID" value="NZ_JAPTGG010000005.1"/>
</dbReference>
<accession>A0A9J6RJZ0</accession>
<keyword evidence="9" id="KW-1185">Reference proteome</keyword>
<dbReference type="GO" id="GO:0004674">
    <property type="term" value="F:protein serine/threonine kinase activity"/>
    <property type="evidence" value="ECO:0007669"/>
    <property type="project" value="UniProtKB-KW"/>
</dbReference>
<name>A0A9J6RJZ0_9GAMM</name>
<dbReference type="SUPFAM" id="SSF56436">
    <property type="entry name" value="C-type lectin-like"/>
    <property type="match status" value="1"/>
</dbReference>
<dbReference type="Pfam" id="PF00069">
    <property type="entry name" value="Pkinase"/>
    <property type="match status" value="1"/>
</dbReference>
<dbReference type="GO" id="GO:0005524">
    <property type="term" value="F:ATP binding"/>
    <property type="evidence" value="ECO:0007669"/>
    <property type="project" value="UniProtKB-KW"/>
</dbReference>
<dbReference type="EMBL" id="JAPTGG010000005">
    <property type="protein sequence ID" value="MCZ0865006.1"/>
    <property type="molecule type" value="Genomic_DNA"/>
</dbReference>
<dbReference type="Gene3D" id="1.10.510.10">
    <property type="entry name" value="Transferase(Phosphotransferase) domain 1"/>
    <property type="match status" value="1"/>
</dbReference>
<dbReference type="Pfam" id="PF03781">
    <property type="entry name" value="FGE-sulfatase"/>
    <property type="match status" value="1"/>
</dbReference>
<evidence type="ECO:0000259" key="7">
    <source>
        <dbReference type="PROSITE" id="PS50011"/>
    </source>
</evidence>
<evidence type="ECO:0000256" key="4">
    <source>
        <dbReference type="ARBA" id="ARBA00022741"/>
    </source>
</evidence>
<evidence type="ECO:0000256" key="3">
    <source>
        <dbReference type="ARBA" id="ARBA00022679"/>
    </source>
</evidence>
<dbReference type="AlphaFoldDB" id="A0A9J6RJZ0"/>
<keyword evidence="2" id="KW-0723">Serine/threonine-protein kinase</keyword>
<keyword evidence="4" id="KW-0547">Nucleotide-binding</keyword>
<evidence type="ECO:0000313" key="9">
    <source>
        <dbReference type="Proteomes" id="UP001069090"/>
    </source>
</evidence>
<dbReference type="PANTHER" id="PTHR43289:SF6">
    <property type="entry name" value="SERINE_THREONINE-PROTEIN KINASE NEKL-3"/>
    <property type="match status" value="1"/>
</dbReference>
<keyword evidence="3" id="KW-0808">Transferase</keyword>
<evidence type="ECO:0000256" key="6">
    <source>
        <dbReference type="ARBA" id="ARBA00022840"/>
    </source>
</evidence>
<evidence type="ECO:0000256" key="5">
    <source>
        <dbReference type="ARBA" id="ARBA00022777"/>
    </source>
</evidence>
<dbReference type="EC" id="2.7.11.1" evidence="1"/>
<dbReference type="InterPro" id="IPR005532">
    <property type="entry name" value="SUMF_dom"/>
</dbReference>
<dbReference type="InterPro" id="IPR016187">
    <property type="entry name" value="CTDL_fold"/>
</dbReference>
<evidence type="ECO:0000256" key="2">
    <source>
        <dbReference type="ARBA" id="ARBA00022527"/>
    </source>
</evidence>